<keyword evidence="2" id="KW-1185">Reference proteome</keyword>
<comment type="caution">
    <text evidence="1">The sequence shown here is derived from an EMBL/GenBank/DDBJ whole genome shotgun (WGS) entry which is preliminary data.</text>
</comment>
<gene>
    <name evidence="1" type="ORF">Plo01_42430</name>
</gene>
<protein>
    <submittedName>
        <fullName evidence="1">ATPase</fullName>
    </submittedName>
</protein>
<dbReference type="AlphaFoldDB" id="A0A8J3RQH7"/>
<dbReference type="EMBL" id="BOOH01000035">
    <property type="protein sequence ID" value="GIH77814.1"/>
    <property type="molecule type" value="Genomic_DNA"/>
</dbReference>
<accession>A0A8J3RQH7</accession>
<dbReference type="Proteomes" id="UP000616724">
    <property type="component" value="Unassembled WGS sequence"/>
</dbReference>
<proteinExistence type="predicted"/>
<dbReference type="RefSeq" id="WP_203892374.1">
    <property type="nucleotide sequence ID" value="NZ_BOOH01000035.1"/>
</dbReference>
<dbReference type="PANTHER" id="PTHR47691:SF3">
    <property type="entry name" value="HTH-TYPE TRANSCRIPTIONAL REGULATOR RV0890C-RELATED"/>
    <property type="match status" value="1"/>
</dbReference>
<dbReference type="SUPFAM" id="SSF52540">
    <property type="entry name" value="P-loop containing nucleoside triphosphate hydrolases"/>
    <property type="match status" value="1"/>
</dbReference>
<sequence length="725" mass="78113">MIASRRNAGNLPAETTSLIGRQAELADLRRLCERSRLVTVTGPGGVGKTRLALRAAAELAPGFADGAWLVTLSPLELGTSLPYAIGEALWLVNQTTEPMLEVVAGYLAGRELLLVLDTCEHLTEACAPVAEYLLAAAPDLRILATSRRVLETPSEEVLALEPLPVAGDGTDQAGSPFAGAWIVPGGGGAGGAVAGAVPQDGDSADGDAVALLAVRAAESVPGFALTEHNRRTVVRICRKLEGLPLAIELAAARLGEWSLEQLAARLEDRFAALETEAAVYAADPPWHRGLRTAIGWSHQWCSPAERLLWARASVFAGGLTPEAAQAVCADERLPAGRIPALLASLADKSILTWAPVGDGERYRMLDTVREFGAFYLHHLGEQEELRRRHRDHYRALASRGSAAWMGADQYAWYDRASAELDNLRAALEFALAEPEGRHALELAGNLWFLWVCCGFPKEGQYYLERVLAADTAPSPQRAQALWACGMVLVMLGDGEGAQVRGAEAIAAAEKLGDVRLREYGLMAAMSAAALGDPDRAMAAYGHRVTEIAWREDELSFPPISAWQAQAIMLTGVGRADEAVTVLRRVRAACERHGEHWARAYSEILLARVELMRDRPAAAGAYARASLRTKHRLRDRVGVATALDVLACAEVGRAESAARLLGLAQRLWETLGRPQAGIPEWVAAREACERRNRRALGERAYKIAYRDGYEIDLEAGVAWALGDADG</sequence>
<dbReference type="Gene3D" id="3.40.50.300">
    <property type="entry name" value="P-loop containing nucleotide triphosphate hydrolases"/>
    <property type="match status" value="1"/>
</dbReference>
<dbReference type="PRINTS" id="PR00364">
    <property type="entry name" value="DISEASERSIST"/>
</dbReference>
<dbReference type="InterPro" id="IPR027417">
    <property type="entry name" value="P-loop_NTPase"/>
</dbReference>
<name>A0A8J3RQH7_9ACTN</name>
<reference evidence="1 2" key="1">
    <citation type="submission" date="2021-01" db="EMBL/GenBank/DDBJ databases">
        <title>Whole genome shotgun sequence of Planobispora longispora NBRC 13918.</title>
        <authorList>
            <person name="Komaki H."/>
            <person name="Tamura T."/>
        </authorList>
    </citation>
    <scope>NUCLEOTIDE SEQUENCE [LARGE SCALE GENOMIC DNA]</scope>
    <source>
        <strain evidence="1 2">NBRC 13918</strain>
    </source>
</reference>
<dbReference type="PANTHER" id="PTHR47691">
    <property type="entry name" value="REGULATOR-RELATED"/>
    <property type="match status" value="1"/>
</dbReference>
<evidence type="ECO:0000313" key="2">
    <source>
        <dbReference type="Proteomes" id="UP000616724"/>
    </source>
</evidence>
<dbReference type="InterPro" id="IPR011990">
    <property type="entry name" value="TPR-like_helical_dom_sf"/>
</dbReference>
<dbReference type="SUPFAM" id="SSF48452">
    <property type="entry name" value="TPR-like"/>
    <property type="match status" value="1"/>
</dbReference>
<organism evidence="1 2">
    <name type="scientific">Planobispora longispora</name>
    <dbReference type="NCBI Taxonomy" id="28887"/>
    <lineage>
        <taxon>Bacteria</taxon>
        <taxon>Bacillati</taxon>
        <taxon>Actinomycetota</taxon>
        <taxon>Actinomycetes</taxon>
        <taxon>Streptosporangiales</taxon>
        <taxon>Streptosporangiaceae</taxon>
        <taxon>Planobispora</taxon>
    </lineage>
</organism>
<evidence type="ECO:0000313" key="1">
    <source>
        <dbReference type="EMBL" id="GIH77814.1"/>
    </source>
</evidence>